<keyword evidence="17" id="KW-0393">Immunoglobulin domain</keyword>
<dbReference type="InterPro" id="IPR017441">
    <property type="entry name" value="Protein_kinase_ATP_BS"/>
</dbReference>
<evidence type="ECO:0000256" key="4">
    <source>
        <dbReference type="ARBA" id="ARBA00022679"/>
    </source>
</evidence>
<dbReference type="PROSITE" id="PS50853">
    <property type="entry name" value="FN3"/>
    <property type="match status" value="1"/>
</dbReference>
<keyword evidence="11 21" id="KW-1133">Transmembrane helix</keyword>
<keyword evidence="7" id="KW-0677">Repeat</keyword>
<dbReference type="SMART" id="SM00060">
    <property type="entry name" value="FN3"/>
    <property type="match status" value="1"/>
</dbReference>
<keyword evidence="8 20" id="KW-0547">Nucleotide-binding</keyword>
<dbReference type="InterPro" id="IPR003961">
    <property type="entry name" value="FN3_dom"/>
</dbReference>
<evidence type="ECO:0000256" key="1">
    <source>
        <dbReference type="ARBA" id="ARBA00004167"/>
    </source>
</evidence>
<proteinExistence type="predicted"/>
<dbReference type="PROSITE" id="PS50011">
    <property type="entry name" value="PROTEIN_KINASE_DOM"/>
    <property type="match status" value="1"/>
</dbReference>
<evidence type="ECO:0000256" key="14">
    <source>
        <dbReference type="ARBA" id="ARBA00023157"/>
    </source>
</evidence>
<dbReference type="PROSITE" id="PS00109">
    <property type="entry name" value="PROTEIN_KINASE_TYR"/>
    <property type="match status" value="1"/>
</dbReference>
<evidence type="ECO:0000256" key="9">
    <source>
        <dbReference type="ARBA" id="ARBA00022777"/>
    </source>
</evidence>
<keyword evidence="14" id="KW-1015">Disulfide bond</keyword>
<dbReference type="FunFam" id="1.10.510.10:FF:000743">
    <property type="entry name" value="Predicted protein"/>
    <property type="match status" value="1"/>
</dbReference>
<dbReference type="Pfam" id="PF07714">
    <property type="entry name" value="PK_Tyr_Ser-Thr"/>
    <property type="match status" value="1"/>
</dbReference>
<dbReference type="InterPro" id="IPR036116">
    <property type="entry name" value="FN3_sf"/>
</dbReference>
<dbReference type="Proteomes" id="UP001159428">
    <property type="component" value="Unassembled WGS sequence"/>
</dbReference>
<dbReference type="CDD" id="cd00063">
    <property type="entry name" value="FN3"/>
    <property type="match status" value="1"/>
</dbReference>
<dbReference type="InterPro" id="IPR001245">
    <property type="entry name" value="Ser-Thr/Tyr_kinase_cat_dom"/>
</dbReference>
<keyword evidence="12 21" id="KW-0472">Membrane</keyword>
<evidence type="ECO:0000256" key="2">
    <source>
        <dbReference type="ARBA" id="ARBA00011902"/>
    </source>
</evidence>
<dbReference type="GO" id="GO:0007169">
    <property type="term" value="P:cell surface receptor protein tyrosine kinase signaling pathway"/>
    <property type="evidence" value="ECO:0007669"/>
    <property type="project" value="TreeGrafter"/>
</dbReference>
<dbReference type="InterPro" id="IPR013783">
    <property type="entry name" value="Ig-like_fold"/>
</dbReference>
<dbReference type="InterPro" id="IPR008266">
    <property type="entry name" value="Tyr_kinase_AS"/>
</dbReference>
<evidence type="ECO:0000256" key="10">
    <source>
        <dbReference type="ARBA" id="ARBA00022840"/>
    </source>
</evidence>
<evidence type="ECO:0000256" key="6">
    <source>
        <dbReference type="ARBA" id="ARBA00022729"/>
    </source>
</evidence>
<evidence type="ECO:0000256" key="20">
    <source>
        <dbReference type="PROSITE-ProRule" id="PRU10141"/>
    </source>
</evidence>
<dbReference type="EC" id="2.7.10.1" evidence="2"/>
<dbReference type="GO" id="GO:0004714">
    <property type="term" value="F:transmembrane receptor protein tyrosine kinase activity"/>
    <property type="evidence" value="ECO:0007669"/>
    <property type="project" value="UniProtKB-EC"/>
</dbReference>
<comment type="function">
    <text evidence="19">Receptor for basic fibroblast growth factor.</text>
</comment>
<keyword evidence="6" id="KW-0732">Signal</keyword>
<organism evidence="24 25">
    <name type="scientific">Pocillopora meandrina</name>
    <dbReference type="NCBI Taxonomy" id="46732"/>
    <lineage>
        <taxon>Eukaryota</taxon>
        <taxon>Metazoa</taxon>
        <taxon>Cnidaria</taxon>
        <taxon>Anthozoa</taxon>
        <taxon>Hexacorallia</taxon>
        <taxon>Scleractinia</taxon>
        <taxon>Astrocoeniina</taxon>
        <taxon>Pocilloporidae</taxon>
        <taxon>Pocillopora</taxon>
    </lineage>
</organism>
<accession>A0AAU9XZ10</accession>
<evidence type="ECO:0000256" key="16">
    <source>
        <dbReference type="ARBA" id="ARBA00023180"/>
    </source>
</evidence>
<evidence type="ECO:0000256" key="19">
    <source>
        <dbReference type="ARBA" id="ARBA00056965"/>
    </source>
</evidence>
<evidence type="ECO:0000256" key="5">
    <source>
        <dbReference type="ARBA" id="ARBA00022692"/>
    </source>
</evidence>
<feature type="domain" description="Protein kinase" evidence="22">
    <location>
        <begin position="193"/>
        <end position="464"/>
    </location>
</feature>
<dbReference type="SMART" id="SM00219">
    <property type="entry name" value="TyrKc"/>
    <property type="match status" value="1"/>
</dbReference>
<dbReference type="Gene3D" id="1.10.510.10">
    <property type="entry name" value="Transferase(Phosphotransferase) domain 1"/>
    <property type="match status" value="1"/>
</dbReference>
<dbReference type="EMBL" id="CALNXJ010000083">
    <property type="protein sequence ID" value="CAH3162155.1"/>
    <property type="molecule type" value="Genomic_DNA"/>
</dbReference>
<keyword evidence="15" id="KW-0675">Receptor</keyword>
<dbReference type="FunFam" id="3.30.200.20:FF:000593">
    <property type="entry name" value="Predicted protein"/>
    <property type="match status" value="1"/>
</dbReference>
<evidence type="ECO:0000313" key="25">
    <source>
        <dbReference type="Proteomes" id="UP001159428"/>
    </source>
</evidence>
<dbReference type="PROSITE" id="PS00107">
    <property type="entry name" value="PROTEIN_KINASE_ATP"/>
    <property type="match status" value="1"/>
</dbReference>
<keyword evidence="9" id="KW-0418">Kinase</keyword>
<evidence type="ECO:0000256" key="17">
    <source>
        <dbReference type="ARBA" id="ARBA00023319"/>
    </source>
</evidence>
<evidence type="ECO:0000256" key="12">
    <source>
        <dbReference type="ARBA" id="ARBA00023136"/>
    </source>
</evidence>
<evidence type="ECO:0000256" key="13">
    <source>
        <dbReference type="ARBA" id="ARBA00023137"/>
    </source>
</evidence>
<dbReference type="Gene3D" id="3.30.200.20">
    <property type="entry name" value="Phosphorylase Kinase, domain 1"/>
    <property type="match status" value="1"/>
</dbReference>
<evidence type="ECO:0000259" key="23">
    <source>
        <dbReference type="PROSITE" id="PS50853"/>
    </source>
</evidence>
<comment type="catalytic activity">
    <reaction evidence="18">
        <text>L-tyrosyl-[protein] + ATP = O-phospho-L-tyrosyl-[protein] + ADP + H(+)</text>
        <dbReference type="Rhea" id="RHEA:10596"/>
        <dbReference type="Rhea" id="RHEA-COMP:10136"/>
        <dbReference type="Rhea" id="RHEA-COMP:20101"/>
        <dbReference type="ChEBI" id="CHEBI:15378"/>
        <dbReference type="ChEBI" id="CHEBI:30616"/>
        <dbReference type="ChEBI" id="CHEBI:46858"/>
        <dbReference type="ChEBI" id="CHEBI:61978"/>
        <dbReference type="ChEBI" id="CHEBI:456216"/>
        <dbReference type="EC" id="2.7.10.1"/>
    </reaction>
</comment>
<keyword evidence="10 20" id="KW-0067">ATP-binding</keyword>
<gene>
    <name evidence="24" type="ORF">PMEA_00034156</name>
</gene>
<comment type="caution">
    <text evidence="24">The sequence shown here is derived from an EMBL/GenBank/DDBJ whole genome shotgun (WGS) entry which is preliminary data.</text>
</comment>
<evidence type="ECO:0000256" key="15">
    <source>
        <dbReference type="ARBA" id="ARBA00023170"/>
    </source>
</evidence>
<dbReference type="GO" id="GO:0043235">
    <property type="term" value="C:receptor complex"/>
    <property type="evidence" value="ECO:0007669"/>
    <property type="project" value="TreeGrafter"/>
</dbReference>
<dbReference type="AlphaFoldDB" id="A0AAU9XZ10"/>
<feature type="binding site" evidence="20">
    <location>
        <position position="225"/>
    </location>
    <ligand>
        <name>ATP</name>
        <dbReference type="ChEBI" id="CHEBI:30616"/>
    </ligand>
</feature>
<feature type="transmembrane region" description="Helical" evidence="21">
    <location>
        <begin position="141"/>
        <end position="163"/>
    </location>
</feature>
<dbReference type="Pfam" id="PF00041">
    <property type="entry name" value="fn3"/>
    <property type="match status" value="1"/>
</dbReference>
<dbReference type="InterPro" id="IPR011009">
    <property type="entry name" value="Kinase-like_dom_sf"/>
</dbReference>
<evidence type="ECO:0000256" key="21">
    <source>
        <dbReference type="SAM" id="Phobius"/>
    </source>
</evidence>
<dbReference type="CDD" id="cd00192">
    <property type="entry name" value="PTKc"/>
    <property type="match status" value="1"/>
</dbReference>
<name>A0AAU9XZ10_9CNID</name>
<dbReference type="SUPFAM" id="SSF49265">
    <property type="entry name" value="Fibronectin type III"/>
    <property type="match status" value="1"/>
</dbReference>
<keyword evidence="16" id="KW-0325">Glycoprotein</keyword>
<dbReference type="GO" id="GO:0005886">
    <property type="term" value="C:plasma membrane"/>
    <property type="evidence" value="ECO:0007669"/>
    <property type="project" value="TreeGrafter"/>
</dbReference>
<keyword evidence="25" id="KW-1185">Reference proteome</keyword>
<dbReference type="InterPro" id="IPR000719">
    <property type="entry name" value="Prot_kinase_dom"/>
</dbReference>
<keyword evidence="5 21" id="KW-0812">Transmembrane</keyword>
<dbReference type="GO" id="GO:0005524">
    <property type="term" value="F:ATP binding"/>
    <property type="evidence" value="ECO:0007669"/>
    <property type="project" value="UniProtKB-UniRule"/>
</dbReference>
<evidence type="ECO:0000313" key="24">
    <source>
        <dbReference type="EMBL" id="CAH3162155.1"/>
    </source>
</evidence>
<dbReference type="InterPro" id="IPR050122">
    <property type="entry name" value="RTK"/>
</dbReference>
<feature type="domain" description="Fibronectin type-III" evidence="23">
    <location>
        <begin position="42"/>
        <end position="135"/>
    </location>
</feature>
<evidence type="ECO:0000259" key="22">
    <source>
        <dbReference type="PROSITE" id="PS50011"/>
    </source>
</evidence>
<dbReference type="PANTHER" id="PTHR24416:SF617">
    <property type="entry name" value="RET ONCOGENE, ISOFORM A"/>
    <property type="match status" value="1"/>
</dbReference>
<evidence type="ECO:0000256" key="18">
    <source>
        <dbReference type="ARBA" id="ARBA00051243"/>
    </source>
</evidence>
<evidence type="ECO:0000256" key="3">
    <source>
        <dbReference type="ARBA" id="ARBA00022553"/>
    </source>
</evidence>
<evidence type="ECO:0000256" key="11">
    <source>
        <dbReference type="ARBA" id="ARBA00022989"/>
    </source>
</evidence>
<sequence>MFLQSSVHDDDDALNHLMGGVRSSFGDWLKVTSIRVQETPRSPKSFSVKNAQKKYVIWTWEEPDYGSLYQIPNYIIERKISRLKNFTAVWTIPYPETRMIMENLDPSTEYTIRLSSNNIYGKSEGVLLTQKTLPDRFIRDLMLVIVLPLFLAAVFILAVCLKFRPICKSKQKRGEIELSMNVGGWAEIPRSDVTLQDKLGEGAFGEVYKGLVRMGELVRACAVKKLKENATETERRDLINELAVMVTVGEHPNVLSLIGACTKTEPVLVIVTLAPNGCLLDQLKKRSENPYYNVRKEAMKFTPQDKMKIARDVACGMLHLASKKCVHRDLAARNVLLGEENVAMVSDFGLSRDVYESGEYESTSGGMLPVRWMALESLEDYTYNTKTDVWSFGVLLWEIESGGKMPYSGLGGMEIIEFLKAGRILAKPDGCPDEIHDMMKSCWSLDSTKRPSFSELLESLEEEIKTKGVRI</sequence>
<keyword evidence="4" id="KW-0808">Transferase</keyword>
<reference evidence="24 25" key="1">
    <citation type="submission" date="2022-05" db="EMBL/GenBank/DDBJ databases">
        <authorList>
            <consortium name="Genoscope - CEA"/>
            <person name="William W."/>
        </authorList>
    </citation>
    <scope>NUCLEOTIDE SEQUENCE [LARGE SCALE GENOMIC DNA]</scope>
</reference>
<evidence type="ECO:0000256" key="7">
    <source>
        <dbReference type="ARBA" id="ARBA00022737"/>
    </source>
</evidence>
<evidence type="ECO:0000256" key="8">
    <source>
        <dbReference type="ARBA" id="ARBA00022741"/>
    </source>
</evidence>
<protein>
    <recommendedName>
        <fullName evidence="2">receptor protein-tyrosine kinase</fullName>
        <ecNumber evidence="2">2.7.10.1</ecNumber>
    </recommendedName>
</protein>
<dbReference type="Gene3D" id="2.60.40.10">
    <property type="entry name" value="Immunoglobulins"/>
    <property type="match status" value="1"/>
</dbReference>
<dbReference type="SUPFAM" id="SSF56112">
    <property type="entry name" value="Protein kinase-like (PK-like)"/>
    <property type="match status" value="1"/>
</dbReference>
<keyword evidence="3" id="KW-0597">Phosphoprotein</keyword>
<keyword evidence="13" id="KW-0829">Tyrosine-protein kinase</keyword>
<comment type="subcellular location">
    <subcellularLocation>
        <location evidence="1">Membrane</location>
        <topology evidence="1">Single-pass membrane protein</topology>
    </subcellularLocation>
</comment>
<dbReference type="PRINTS" id="PR00109">
    <property type="entry name" value="TYRKINASE"/>
</dbReference>
<dbReference type="PANTHER" id="PTHR24416">
    <property type="entry name" value="TYROSINE-PROTEIN KINASE RECEPTOR"/>
    <property type="match status" value="1"/>
</dbReference>
<dbReference type="InterPro" id="IPR020635">
    <property type="entry name" value="Tyr_kinase_cat_dom"/>
</dbReference>